<feature type="region of interest" description="Disordered" evidence="1">
    <location>
        <begin position="46"/>
        <end position="70"/>
    </location>
</feature>
<evidence type="ECO:0000313" key="2">
    <source>
        <dbReference type="EMBL" id="GLW55163.1"/>
    </source>
</evidence>
<proteinExistence type="predicted"/>
<dbReference type="EMBL" id="BSRX01000017">
    <property type="protein sequence ID" value="GLW55163.1"/>
    <property type="molecule type" value="Genomic_DNA"/>
</dbReference>
<organism evidence="2 3">
    <name type="scientific">Kitasatospora phosalacinea</name>
    <dbReference type="NCBI Taxonomy" id="2065"/>
    <lineage>
        <taxon>Bacteria</taxon>
        <taxon>Bacillati</taxon>
        <taxon>Actinomycetota</taxon>
        <taxon>Actinomycetes</taxon>
        <taxon>Kitasatosporales</taxon>
        <taxon>Streptomycetaceae</taxon>
        <taxon>Kitasatospora</taxon>
    </lineage>
</organism>
<protein>
    <submittedName>
        <fullName evidence="2">Uncharacterized protein</fullName>
    </submittedName>
</protein>
<gene>
    <name evidence="2" type="ORF">Kpho01_31740</name>
</gene>
<dbReference type="AlphaFoldDB" id="A0A9W6PHT5"/>
<accession>A0A9W6PHT5</accession>
<comment type="caution">
    <text evidence="2">The sequence shown here is derived from an EMBL/GenBank/DDBJ whole genome shotgun (WGS) entry which is preliminary data.</text>
</comment>
<evidence type="ECO:0000313" key="3">
    <source>
        <dbReference type="Proteomes" id="UP001165143"/>
    </source>
</evidence>
<dbReference type="Proteomes" id="UP001165143">
    <property type="component" value="Unassembled WGS sequence"/>
</dbReference>
<sequence length="70" mass="7589">MKGVADQRPGAPGGTARTDHPDEHRVEVEERGSFSFAHCTCGWFAPGRRSRDKSRRDAAGHLLETGAEVA</sequence>
<reference evidence="2" key="1">
    <citation type="submission" date="2023-02" db="EMBL/GenBank/DDBJ databases">
        <title>Kitasatospora phosalacinea NBRC 14362.</title>
        <authorList>
            <person name="Ichikawa N."/>
            <person name="Sato H."/>
            <person name="Tonouchi N."/>
        </authorList>
    </citation>
    <scope>NUCLEOTIDE SEQUENCE</scope>
    <source>
        <strain evidence="2">NBRC 14362</strain>
    </source>
</reference>
<feature type="region of interest" description="Disordered" evidence="1">
    <location>
        <begin position="1"/>
        <end position="25"/>
    </location>
</feature>
<evidence type="ECO:0000256" key="1">
    <source>
        <dbReference type="SAM" id="MobiDB-lite"/>
    </source>
</evidence>
<name>A0A9W6PHT5_9ACTN</name>